<evidence type="ECO:0000313" key="1">
    <source>
        <dbReference type="Proteomes" id="UP000887565"/>
    </source>
</evidence>
<proteinExistence type="predicted"/>
<keyword evidence="1" id="KW-1185">Reference proteome</keyword>
<evidence type="ECO:0000313" key="2">
    <source>
        <dbReference type="WBParaSite" id="nRc.2.0.1.t36197-RA"/>
    </source>
</evidence>
<dbReference type="AlphaFoldDB" id="A0A915KBW1"/>
<accession>A0A915KBW1</accession>
<sequence length="191" mass="20634">MLKEQIGKISPIQPTPLNHCKPIFGSIPMISVSNATGDPAAEQGLKEVQTTLPAHETIFMKVTLYKARIILFTTPTPSIRIREQHIHYNAVPAPYVTTPTESLRTSSQSSEQQLALPALPSSATVSMTTFHTHAINQSTSADNMVIPSEEVASAALIVSPGNVCWNATGHPFEDLVTSAHPFAKSTISRLH</sequence>
<name>A0A915KBW1_ROMCU</name>
<organism evidence="1 2">
    <name type="scientific">Romanomermis culicivorax</name>
    <name type="common">Nematode worm</name>
    <dbReference type="NCBI Taxonomy" id="13658"/>
    <lineage>
        <taxon>Eukaryota</taxon>
        <taxon>Metazoa</taxon>
        <taxon>Ecdysozoa</taxon>
        <taxon>Nematoda</taxon>
        <taxon>Enoplea</taxon>
        <taxon>Dorylaimia</taxon>
        <taxon>Mermithida</taxon>
        <taxon>Mermithoidea</taxon>
        <taxon>Mermithidae</taxon>
        <taxon>Romanomermis</taxon>
    </lineage>
</organism>
<dbReference type="WBParaSite" id="nRc.2.0.1.t36197-RA">
    <property type="protein sequence ID" value="nRc.2.0.1.t36197-RA"/>
    <property type="gene ID" value="nRc.2.0.1.g36197"/>
</dbReference>
<reference evidence="2" key="1">
    <citation type="submission" date="2022-11" db="UniProtKB">
        <authorList>
            <consortium name="WormBaseParasite"/>
        </authorList>
    </citation>
    <scope>IDENTIFICATION</scope>
</reference>
<protein>
    <submittedName>
        <fullName evidence="2">Uncharacterized protein</fullName>
    </submittedName>
</protein>
<dbReference type="Proteomes" id="UP000887565">
    <property type="component" value="Unplaced"/>
</dbReference>